<evidence type="ECO:0000313" key="6">
    <source>
        <dbReference type="Proteomes" id="UP001590951"/>
    </source>
</evidence>
<accession>A0ABR4AVU2</accession>
<feature type="domain" description="AB hydrolase-1" evidence="4">
    <location>
        <begin position="87"/>
        <end position="187"/>
    </location>
</feature>
<evidence type="ECO:0000256" key="3">
    <source>
        <dbReference type="SAM" id="SignalP"/>
    </source>
</evidence>
<gene>
    <name evidence="5" type="ORF">ABVK25_010000</name>
</gene>
<dbReference type="EMBL" id="JBHFEH010000058">
    <property type="protein sequence ID" value="KAL2049777.1"/>
    <property type="molecule type" value="Genomic_DNA"/>
</dbReference>
<reference evidence="5 6" key="1">
    <citation type="submission" date="2024-09" db="EMBL/GenBank/DDBJ databases">
        <title>Rethinking Asexuality: The Enigmatic Case of Functional Sexual Genes in Lepraria (Stereocaulaceae).</title>
        <authorList>
            <person name="Doellman M."/>
            <person name="Sun Y."/>
            <person name="Barcenas-Pena A."/>
            <person name="Lumbsch H.T."/>
            <person name="Grewe F."/>
        </authorList>
    </citation>
    <scope>NUCLEOTIDE SEQUENCE [LARGE SCALE GENOMIC DNA]</scope>
    <source>
        <strain evidence="5 6">Grewe 0041</strain>
    </source>
</reference>
<sequence length="388" mass="42522">MARSVYFAITCLLSAVLSFFELGGHLVAANPGRPSILLGRNCTINEHPDVSDLAGASYVPHVRAARLPSGRTYRYVHYPPHGPEKLTVLFLHGFPSSAYDWRRQFAYFAALGYGVLAPDLLGYGGTDKPADVGAYTLKNQAREIVELLDCAGVGMVLSVGHDLGSPLLSRIATYYPTLSTKYVFLDIGYDAPPLVDLTAAGIAALNAQTLATEGYEPLGYWSFFNETGAGRVLDTHQDSFWSISYTDNDPVYWKTVFGPTGLLEAFVKANKRAPVGGFVSIEDEAVHNHIFAPERGGYEPALNHYRALYRDLNLQDENAIPKSATNLTKPVLLLTAAKDPIGTPARAERSTRPYAPALRVQEIDSGHFMMLEKADEVNKAINEFFENE</sequence>
<dbReference type="PRINTS" id="PR00412">
    <property type="entry name" value="EPOXHYDRLASE"/>
</dbReference>
<evidence type="ECO:0000313" key="5">
    <source>
        <dbReference type="EMBL" id="KAL2049777.1"/>
    </source>
</evidence>
<keyword evidence="3" id="KW-0732">Signal</keyword>
<proteinExistence type="inferred from homology"/>
<evidence type="ECO:0000259" key="4">
    <source>
        <dbReference type="Pfam" id="PF00561"/>
    </source>
</evidence>
<dbReference type="SUPFAM" id="SSF53474">
    <property type="entry name" value="alpha/beta-Hydrolases"/>
    <property type="match status" value="1"/>
</dbReference>
<keyword evidence="6" id="KW-1185">Reference proteome</keyword>
<feature type="signal peptide" evidence="3">
    <location>
        <begin position="1"/>
        <end position="18"/>
    </location>
</feature>
<dbReference type="InterPro" id="IPR029058">
    <property type="entry name" value="AB_hydrolase_fold"/>
</dbReference>
<dbReference type="InterPro" id="IPR000073">
    <property type="entry name" value="AB_hydrolase_1"/>
</dbReference>
<protein>
    <recommendedName>
        <fullName evidence="4">AB hydrolase-1 domain-containing protein</fullName>
    </recommendedName>
</protein>
<comment type="caution">
    <text evidence="5">The sequence shown here is derived from an EMBL/GenBank/DDBJ whole genome shotgun (WGS) entry which is preliminary data.</text>
</comment>
<dbReference type="PANTHER" id="PTHR43329">
    <property type="entry name" value="EPOXIDE HYDROLASE"/>
    <property type="match status" value="1"/>
</dbReference>
<dbReference type="Pfam" id="PF00561">
    <property type="entry name" value="Abhydrolase_1"/>
    <property type="match status" value="1"/>
</dbReference>
<keyword evidence="1" id="KW-0378">Hydrolase</keyword>
<dbReference type="Proteomes" id="UP001590951">
    <property type="component" value="Unassembled WGS sequence"/>
</dbReference>
<evidence type="ECO:0000256" key="2">
    <source>
        <dbReference type="ARBA" id="ARBA00038334"/>
    </source>
</evidence>
<dbReference type="InterPro" id="IPR000639">
    <property type="entry name" value="Epox_hydrolase-like"/>
</dbReference>
<name>A0ABR4AVU2_9LECA</name>
<organism evidence="5 6">
    <name type="scientific">Lepraria finkii</name>
    <dbReference type="NCBI Taxonomy" id="1340010"/>
    <lineage>
        <taxon>Eukaryota</taxon>
        <taxon>Fungi</taxon>
        <taxon>Dikarya</taxon>
        <taxon>Ascomycota</taxon>
        <taxon>Pezizomycotina</taxon>
        <taxon>Lecanoromycetes</taxon>
        <taxon>OSLEUM clade</taxon>
        <taxon>Lecanoromycetidae</taxon>
        <taxon>Lecanorales</taxon>
        <taxon>Lecanorineae</taxon>
        <taxon>Stereocaulaceae</taxon>
        <taxon>Lepraria</taxon>
    </lineage>
</organism>
<dbReference type="Gene3D" id="3.40.50.1820">
    <property type="entry name" value="alpha/beta hydrolase"/>
    <property type="match status" value="1"/>
</dbReference>
<comment type="similarity">
    <text evidence="2">Belongs to the AB hydrolase superfamily. Epoxide hydrolase family.</text>
</comment>
<evidence type="ECO:0000256" key="1">
    <source>
        <dbReference type="ARBA" id="ARBA00022801"/>
    </source>
</evidence>
<feature type="chain" id="PRO_5045399048" description="AB hydrolase-1 domain-containing protein" evidence="3">
    <location>
        <begin position="19"/>
        <end position="388"/>
    </location>
</feature>